<dbReference type="Proteomes" id="UP000051717">
    <property type="component" value="Unassembled WGS sequence"/>
</dbReference>
<dbReference type="AlphaFoldDB" id="A0A0S8G6F8"/>
<comment type="caution">
    <text evidence="1">The sequence shown here is derived from an EMBL/GenBank/DDBJ whole genome shotgun (WGS) entry which is preliminary data.</text>
</comment>
<name>A0A0S8G6F8_UNCT6</name>
<accession>A0A0S8G6F8</accession>
<gene>
    <name evidence="1" type="ORF">AMJ82_09980</name>
</gene>
<protein>
    <submittedName>
        <fullName evidence="1">Uncharacterized protein</fullName>
    </submittedName>
</protein>
<proteinExistence type="predicted"/>
<evidence type="ECO:0000313" key="1">
    <source>
        <dbReference type="EMBL" id="KPK67739.1"/>
    </source>
</evidence>
<organism evidence="1 2">
    <name type="scientific">candidate division TA06 bacterium SM23_40</name>
    <dbReference type="NCBI Taxonomy" id="1703774"/>
    <lineage>
        <taxon>Bacteria</taxon>
        <taxon>Bacteria division TA06</taxon>
    </lineage>
</organism>
<sequence>MPERVRYFEGKKYFWDGEQYDREESARAKEKEYRGKSFDVRVWPEEGTVLLYTRRVVKEVVVEGG</sequence>
<dbReference type="EMBL" id="LJUI01000109">
    <property type="protein sequence ID" value="KPK67739.1"/>
    <property type="molecule type" value="Genomic_DNA"/>
</dbReference>
<reference evidence="1 2" key="1">
    <citation type="journal article" date="2015" name="Microbiome">
        <title>Genomic resolution of linkages in carbon, nitrogen, and sulfur cycling among widespread estuary sediment bacteria.</title>
        <authorList>
            <person name="Baker B.J."/>
            <person name="Lazar C.S."/>
            <person name="Teske A.P."/>
            <person name="Dick G.J."/>
        </authorList>
    </citation>
    <scope>NUCLEOTIDE SEQUENCE [LARGE SCALE GENOMIC DNA]</scope>
    <source>
        <strain evidence="1">SM23_40</strain>
    </source>
</reference>
<evidence type="ECO:0000313" key="2">
    <source>
        <dbReference type="Proteomes" id="UP000051717"/>
    </source>
</evidence>